<dbReference type="SUPFAM" id="SSF56801">
    <property type="entry name" value="Acetyl-CoA synthetase-like"/>
    <property type="match status" value="1"/>
</dbReference>
<dbReference type="Pfam" id="PF00668">
    <property type="entry name" value="Condensation"/>
    <property type="match status" value="1"/>
</dbReference>
<evidence type="ECO:0000259" key="1">
    <source>
        <dbReference type="PROSITE" id="PS50075"/>
    </source>
</evidence>
<dbReference type="RefSeq" id="WP_394831623.1">
    <property type="nucleotide sequence ID" value="NZ_CP089929.1"/>
</dbReference>
<dbReference type="InterPro" id="IPR000873">
    <property type="entry name" value="AMP-dep_synth/lig_dom"/>
</dbReference>
<evidence type="ECO:0000313" key="2">
    <source>
        <dbReference type="EMBL" id="WXB02000.1"/>
    </source>
</evidence>
<dbReference type="Gene3D" id="1.10.1200.10">
    <property type="entry name" value="ACP-like"/>
    <property type="match status" value="1"/>
</dbReference>
<dbReference type="Pfam" id="PF00550">
    <property type="entry name" value="PP-binding"/>
    <property type="match status" value="1"/>
</dbReference>
<dbReference type="Gene3D" id="3.30.300.30">
    <property type="match status" value="1"/>
</dbReference>
<dbReference type="PROSITE" id="PS50075">
    <property type="entry name" value="CARRIER"/>
    <property type="match status" value="1"/>
</dbReference>
<dbReference type="InterPro" id="IPR036736">
    <property type="entry name" value="ACP-like_sf"/>
</dbReference>
<dbReference type="Gene3D" id="3.40.50.12780">
    <property type="entry name" value="N-terminal domain of ligase-like"/>
    <property type="match status" value="1"/>
</dbReference>
<dbReference type="InterPro" id="IPR042099">
    <property type="entry name" value="ANL_N_sf"/>
</dbReference>
<sequence>MTISQTERTPSISASRRDVILDRLEDDVQANPDALALVMLTLDGERKRWTRGALWEAARRAAGVLAKNGVQRGDVCALILRHHPLFAPFYLGASMLGALPTVLAWPTPRLHPDKFRAGLSGMARKSGLDVIITEPDFLPILEPLLEDSTVRSTILAEEDPTVAGQNRVLVPPSSPFLLQHSSGTTGLQKAVVLNNEAILRDLDGMAKRVGRPDDVLVSWAPLYHDMGLVGNYLYALCMGRPLYLLDPIDWATQPASLLLALSRYRGTLAWLPNFAFAHLARRVSDAELDAANVRLDCVRMWISGGEPVRSGSISAFVNRFARWGVRRNQIGVVYGMAEAVLCLSVTPPGVEPRELTVDRVALEQRGQVQLASDGSSGRTFVSCGIPLEGAEVRIVDTSRRSLDSDTLGEVALRAPFLFAGYHRNPERTSKVLDDGWLYSGDQGFLHEGEIYILGRKDDLIIIAGKNIAPEDLEYATGEVPQVAAGRVIAFGLENESSGTAEAHLLVEPVPSASDLPALAAEITEAVAAATDVTVSGVHFVPPRWLIKSSAGKPARRENIERFVKGEHRGAFSKDASQADTYAEPQTQDEKDLAEIWAHVLGVQRVGRNDSLLLLGGDSLKAASIAALAAKQGFAVTQQQIVKYGTVARIAAAVSRSQGEAPQANVGSVGAFGLCQLDRRFVERLRQEHDIVDAYPLNDVQEQRLFLWVTNKTLPYWVETISLTIRGKFDVVKFRASWERIVERHDALRTSFVWDNVPRAHQIVHRRAALAWKELDWTQMPKDRQAAALEALMQEEVGRPFDLSQPSLFRIVIVRVAADRIVFLSNWHLITLDGWSLEILLREAFQTYEGLVRGSETSLPPSISFRDFRAWAEQQDYSAGIAYAGNAAKRSTAKPNRIEDFVAAAFDKMPRFSFVPLSVGRLSSRSWGRLPTLERAVASADFEKFARNAGLTLNTLLQGAWSVMIARAKRETSTWLSTIHHARNPSVTGVDNIVGQIANPILFLAESADQSVGKWLAAMQERYLDVINYSNTPLGKYVPFFKKLSNVHLYDSLDFLRTWHGRSLGEDCVVEVDKVSAIIPNVIDTIFAPHRLGDKLVLLFGHKLSHVDATLLLEQYEALLRMIIVDPDRNVADLFVQSVFESETPLIS</sequence>
<gene>
    <name evidence="2" type="ORF">LVJ94_34425</name>
</gene>
<protein>
    <submittedName>
        <fullName evidence="2">AMP-binding protein</fullName>
    </submittedName>
</protein>
<reference evidence="2" key="1">
    <citation type="submission" date="2021-12" db="EMBL/GenBank/DDBJ databases">
        <title>Discovery of the Pendulisporaceae a myxobacterial family with distinct sporulation behavior and unique specialized metabolism.</title>
        <authorList>
            <person name="Garcia R."/>
            <person name="Popoff A."/>
            <person name="Bader C.D."/>
            <person name="Loehr J."/>
            <person name="Walesch S."/>
            <person name="Walt C."/>
            <person name="Boldt J."/>
            <person name="Bunk B."/>
            <person name="Haeckl F.J.F.P.J."/>
            <person name="Gunesch A.P."/>
            <person name="Birkelbach J."/>
            <person name="Nuebel U."/>
            <person name="Pietschmann T."/>
            <person name="Bach T."/>
            <person name="Mueller R."/>
        </authorList>
    </citation>
    <scope>NUCLEOTIDE SEQUENCE</scope>
    <source>
        <strain evidence="2">MSr11367</strain>
    </source>
</reference>
<dbReference type="InterPro" id="IPR045851">
    <property type="entry name" value="AMP-bd_C_sf"/>
</dbReference>
<dbReference type="InterPro" id="IPR001242">
    <property type="entry name" value="Condensation_dom"/>
</dbReference>
<dbReference type="Proteomes" id="UP001374803">
    <property type="component" value="Chromosome"/>
</dbReference>
<name>A0ABZ2KTX3_9BACT</name>
<evidence type="ECO:0000313" key="3">
    <source>
        <dbReference type="Proteomes" id="UP001374803"/>
    </source>
</evidence>
<proteinExistence type="predicted"/>
<organism evidence="2 3">
    <name type="scientific">Pendulispora rubella</name>
    <dbReference type="NCBI Taxonomy" id="2741070"/>
    <lineage>
        <taxon>Bacteria</taxon>
        <taxon>Pseudomonadati</taxon>
        <taxon>Myxococcota</taxon>
        <taxon>Myxococcia</taxon>
        <taxon>Myxococcales</taxon>
        <taxon>Sorangiineae</taxon>
        <taxon>Pendulisporaceae</taxon>
        <taxon>Pendulispora</taxon>
    </lineage>
</organism>
<dbReference type="PANTHER" id="PTHR45527">
    <property type="entry name" value="NONRIBOSOMAL PEPTIDE SYNTHETASE"/>
    <property type="match status" value="1"/>
</dbReference>
<dbReference type="Pfam" id="PF00501">
    <property type="entry name" value="AMP-binding"/>
    <property type="match status" value="1"/>
</dbReference>
<dbReference type="SUPFAM" id="SSF47336">
    <property type="entry name" value="ACP-like"/>
    <property type="match status" value="1"/>
</dbReference>
<dbReference type="InterPro" id="IPR023213">
    <property type="entry name" value="CAT-like_dom_sf"/>
</dbReference>
<dbReference type="InterPro" id="IPR009081">
    <property type="entry name" value="PP-bd_ACP"/>
</dbReference>
<dbReference type="Gene3D" id="3.30.559.10">
    <property type="entry name" value="Chloramphenicol acetyltransferase-like domain"/>
    <property type="match status" value="1"/>
</dbReference>
<dbReference type="Gene3D" id="3.30.559.30">
    <property type="entry name" value="Nonribosomal peptide synthetase, condensation domain"/>
    <property type="match status" value="1"/>
</dbReference>
<feature type="domain" description="Carrier" evidence="1">
    <location>
        <begin position="583"/>
        <end position="657"/>
    </location>
</feature>
<keyword evidence="3" id="KW-1185">Reference proteome</keyword>
<dbReference type="EMBL" id="CP089983">
    <property type="protein sequence ID" value="WXB02000.1"/>
    <property type="molecule type" value="Genomic_DNA"/>
</dbReference>
<dbReference type="SUPFAM" id="SSF52777">
    <property type="entry name" value="CoA-dependent acyltransferases"/>
    <property type="match status" value="2"/>
</dbReference>
<dbReference type="PANTHER" id="PTHR45527:SF1">
    <property type="entry name" value="FATTY ACID SYNTHASE"/>
    <property type="match status" value="1"/>
</dbReference>
<accession>A0ABZ2KTX3</accession>